<proteinExistence type="predicted"/>
<evidence type="ECO:0000256" key="4">
    <source>
        <dbReference type="ARBA" id="ARBA00023125"/>
    </source>
</evidence>
<evidence type="ECO:0000256" key="1">
    <source>
        <dbReference type="ARBA" id="ARBA00022723"/>
    </source>
</evidence>
<dbReference type="PANTHER" id="PTHR36206">
    <property type="entry name" value="ASPERCRYPTIN BIOSYNTHESIS CLUSTER-SPECIFIC TRANSCRIPTION REGULATOR ATNN-RELATED"/>
    <property type="match status" value="1"/>
</dbReference>
<dbReference type="SMART" id="SM00066">
    <property type="entry name" value="GAL4"/>
    <property type="match status" value="1"/>
</dbReference>
<keyword evidence="4" id="KW-0238">DNA-binding</keyword>
<dbReference type="InterPro" id="IPR001138">
    <property type="entry name" value="Zn2Cys6_DnaBD"/>
</dbReference>
<evidence type="ECO:0000313" key="8">
    <source>
        <dbReference type="EMBL" id="KAK7736989.1"/>
    </source>
</evidence>
<keyword evidence="1" id="KW-0479">Metal-binding</keyword>
<dbReference type="InterPro" id="IPR036864">
    <property type="entry name" value="Zn2-C6_fun-type_DNA-bd_sf"/>
</dbReference>
<gene>
    <name evidence="8" type="ORF">SLS53_006745</name>
</gene>
<keyword evidence="5" id="KW-0804">Transcription</keyword>
<dbReference type="Pfam" id="PF00172">
    <property type="entry name" value="Zn_clus"/>
    <property type="match status" value="1"/>
</dbReference>
<dbReference type="PANTHER" id="PTHR36206:SF16">
    <property type="entry name" value="TRANSCRIPTION FACTOR DOMAIN-CONTAINING PROTEIN-RELATED"/>
    <property type="match status" value="1"/>
</dbReference>
<feature type="domain" description="Zn(2)-C6 fungal-type" evidence="7">
    <location>
        <begin position="7"/>
        <end position="53"/>
    </location>
</feature>
<dbReference type="GO" id="GO:0008270">
    <property type="term" value="F:zinc ion binding"/>
    <property type="evidence" value="ECO:0007669"/>
    <property type="project" value="InterPro"/>
</dbReference>
<evidence type="ECO:0000313" key="9">
    <source>
        <dbReference type="Proteomes" id="UP001320245"/>
    </source>
</evidence>
<name>A0AAN9U2T5_9PEZI</name>
<evidence type="ECO:0000256" key="5">
    <source>
        <dbReference type="ARBA" id="ARBA00023163"/>
    </source>
</evidence>
<dbReference type="SUPFAM" id="SSF57701">
    <property type="entry name" value="Zn2/Cys6 DNA-binding domain"/>
    <property type="match status" value="1"/>
</dbReference>
<keyword evidence="3" id="KW-0805">Transcription regulation</keyword>
<comment type="caution">
    <text evidence="8">The sequence shown here is derived from an EMBL/GenBank/DDBJ whole genome shotgun (WGS) entry which is preliminary data.</text>
</comment>
<keyword evidence="6" id="KW-0539">Nucleus</keyword>
<organism evidence="8 9">
    <name type="scientific">Cytospora paraplurivora</name>
    <dbReference type="NCBI Taxonomy" id="2898453"/>
    <lineage>
        <taxon>Eukaryota</taxon>
        <taxon>Fungi</taxon>
        <taxon>Dikarya</taxon>
        <taxon>Ascomycota</taxon>
        <taxon>Pezizomycotina</taxon>
        <taxon>Sordariomycetes</taxon>
        <taxon>Sordariomycetidae</taxon>
        <taxon>Diaporthales</taxon>
        <taxon>Cytosporaceae</taxon>
        <taxon>Cytospora</taxon>
    </lineage>
</organism>
<dbReference type="InterPro" id="IPR052360">
    <property type="entry name" value="Transcr_Regulatory_Proteins"/>
</dbReference>
<evidence type="ECO:0000256" key="6">
    <source>
        <dbReference type="ARBA" id="ARBA00023242"/>
    </source>
</evidence>
<evidence type="ECO:0000259" key="7">
    <source>
        <dbReference type="SMART" id="SM00066"/>
    </source>
</evidence>
<dbReference type="CDD" id="cd00067">
    <property type="entry name" value="GAL4"/>
    <property type="match status" value="1"/>
</dbReference>
<keyword evidence="2" id="KW-0862">Zinc</keyword>
<dbReference type="GO" id="GO:0003677">
    <property type="term" value="F:DNA binding"/>
    <property type="evidence" value="ECO:0007669"/>
    <property type="project" value="UniProtKB-KW"/>
</dbReference>
<dbReference type="AlphaFoldDB" id="A0AAN9U2T5"/>
<dbReference type="GO" id="GO:0000981">
    <property type="term" value="F:DNA-binding transcription factor activity, RNA polymerase II-specific"/>
    <property type="evidence" value="ECO:0007669"/>
    <property type="project" value="InterPro"/>
</dbReference>
<evidence type="ECO:0000256" key="3">
    <source>
        <dbReference type="ARBA" id="ARBA00023015"/>
    </source>
</evidence>
<sequence length="466" mass="52985">MARRGSTKVRTGCFTCKGRIRKVKCDEAKPDCQRCITTGRTCEGYPSPPTGQAAYTWGELLAVRDTAQIVTRRAPHSICTSDAMEARALEYFRLHVAPVLSRHSSTHFWNILVSQVGRQEPAVRHALVCISSMYEGLGQSDLRPIVASRGRFAITQYNMSLSRLTSTVTDESIVLLVCLLFICIEMLQGNKDAAIQHCRHEEKGTAWNYLINRAVRLVRLGLSYQQGPLRHLPVPDYLFEEQKRSYDSLAVWHHHFRTAKADHQIASENLESHLHDEMKCIIGKIWVACCLDKDDMVYDNHIRDFEELIQLSKQLIELRSTESGPRPRFIFEMGFLPMLYFIVIKCRRLSTRLAALGYMPLISHEQESLFNIRAMYFVGKGSIEIEHGIHLDPHQTEYVGASDAPMPPDEVRVRSADMTDEIETRKDESGREFEARKVHFVIGPDGSVPGFDKWIEVGSYPGTSLT</sequence>
<keyword evidence="9" id="KW-1185">Reference proteome</keyword>
<dbReference type="EMBL" id="JAJSPL020000031">
    <property type="protein sequence ID" value="KAK7736989.1"/>
    <property type="molecule type" value="Genomic_DNA"/>
</dbReference>
<protein>
    <recommendedName>
        <fullName evidence="7">Zn(2)-C6 fungal-type domain-containing protein</fullName>
    </recommendedName>
</protein>
<dbReference type="Proteomes" id="UP001320245">
    <property type="component" value="Unassembled WGS sequence"/>
</dbReference>
<accession>A0AAN9U2T5</accession>
<reference evidence="8 9" key="1">
    <citation type="journal article" date="2023" name="PLoS ONE">
        <title>Cytospora paraplurivora sp. nov. isolated from orchards with fruit tree decline syndrome in Ontario, Canada.</title>
        <authorList>
            <person name="Ilyukhin E."/>
            <person name="Nguyen H.D.T."/>
            <person name="Castle A.J."/>
            <person name="Ellouze W."/>
        </authorList>
    </citation>
    <scope>NUCLEOTIDE SEQUENCE [LARGE SCALE GENOMIC DNA]</scope>
    <source>
        <strain evidence="8 9">FDS-564</strain>
    </source>
</reference>
<evidence type="ECO:0000256" key="2">
    <source>
        <dbReference type="ARBA" id="ARBA00022833"/>
    </source>
</evidence>
<dbReference type="Gene3D" id="4.10.240.10">
    <property type="entry name" value="Zn(2)-C6 fungal-type DNA-binding domain"/>
    <property type="match status" value="1"/>
</dbReference>